<proteinExistence type="predicted"/>
<accession>A0A0G0BDF0</accession>
<organism evidence="2 3">
    <name type="scientific">Candidatus Roizmanbacteria bacterium GW2011_GWC2_34_23</name>
    <dbReference type="NCBI Taxonomy" id="1618484"/>
    <lineage>
        <taxon>Bacteria</taxon>
        <taxon>Candidatus Roizmaniibacteriota</taxon>
    </lineage>
</organism>
<evidence type="ECO:0000313" key="2">
    <source>
        <dbReference type="EMBL" id="KKP61581.1"/>
    </source>
</evidence>
<dbReference type="STRING" id="1618484.UR56_C0009G0002"/>
<comment type="caution">
    <text evidence="2">The sequence shown here is derived from an EMBL/GenBank/DDBJ whole genome shotgun (WGS) entry which is preliminary data.</text>
</comment>
<keyword evidence="1" id="KW-0812">Transmembrane</keyword>
<reference evidence="2 3" key="1">
    <citation type="journal article" date="2015" name="Nature">
        <title>rRNA introns, odd ribosomes, and small enigmatic genomes across a large radiation of phyla.</title>
        <authorList>
            <person name="Brown C.T."/>
            <person name="Hug L.A."/>
            <person name="Thomas B.C."/>
            <person name="Sharon I."/>
            <person name="Castelle C.J."/>
            <person name="Singh A."/>
            <person name="Wilkins M.J."/>
            <person name="Williams K.H."/>
            <person name="Banfield J.F."/>
        </authorList>
    </citation>
    <scope>NUCLEOTIDE SEQUENCE [LARGE SCALE GENOMIC DNA]</scope>
</reference>
<dbReference type="GO" id="GO:0016020">
    <property type="term" value="C:membrane"/>
    <property type="evidence" value="ECO:0007669"/>
    <property type="project" value="InterPro"/>
</dbReference>
<name>A0A0G0BDF0_9BACT</name>
<feature type="transmembrane region" description="Helical" evidence="1">
    <location>
        <begin position="7"/>
        <end position="29"/>
    </location>
</feature>
<sequence length="110" mass="12566">MITPPRLIAILINLITGLIEGLLGLRIILKLFGASIAAPFVRWVYETTQPLLTPFIGMFPSPKLLEVFIIEFSALFALMVYIFIGYLATELLETLIYYDSQRERNDKKDK</sequence>
<evidence type="ECO:0000313" key="3">
    <source>
        <dbReference type="Proteomes" id="UP000034004"/>
    </source>
</evidence>
<evidence type="ECO:0008006" key="4">
    <source>
        <dbReference type="Google" id="ProtNLM"/>
    </source>
</evidence>
<dbReference type="Proteomes" id="UP000034004">
    <property type="component" value="Unassembled WGS sequence"/>
</dbReference>
<dbReference type="Pfam" id="PF02325">
    <property type="entry name" value="CCB3_YggT"/>
    <property type="match status" value="1"/>
</dbReference>
<feature type="transmembrane region" description="Helical" evidence="1">
    <location>
        <begin position="67"/>
        <end position="88"/>
    </location>
</feature>
<dbReference type="InterPro" id="IPR003425">
    <property type="entry name" value="CCB3/YggT"/>
</dbReference>
<gene>
    <name evidence="2" type="ORF">UR56_C0009G0002</name>
</gene>
<evidence type="ECO:0000256" key="1">
    <source>
        <dbReference type="SAM" id="Phobius"/>
    </source>
</evidence>
<dbReference type="AlphaFoldDB" id="A0A0G0BDF0"/>
<dbReference type="EMBL" id="LBPR01000009">
    <property type="protein sequence ID" value="KKP61581.1"/>
    <property type="molecule type" value="Genomic_DNA"/>
</dbReference>
<keyword evidence="1" id="KW-0472">Membrane</keyword>
<keyword evidence="1" id="KW-1133">Transmembrane helix</keyword>
<protein>
    <recommendedName>
        <fullName evidence="4">YGGT family protein</fullName>
    </recommendedName>
</protein>